<accession>A0A2W2BA14</accession>
<dbReference type="Proteomes" id="UP000248764">
    <property type="component" value="Unassembled WGS sequence"/>
</dbReference>
<evidence type="ECO:0000313" key="2">
    <source>
        <dbReference type="Proteomes" id="UP000248764"/>
    </source>
</evidence>
<gene>
    <name evidence="1" type="ORF">C1I92_14350</name>
</gene>
<dbReference type="Pfam" id="PF06224">
    <property type="entry name" value="AlkZ-like"/>
    <property type="match status" value="1"/>
</dbReference>
<proteinExistence type="predicted"/>
<name>A0A2W2BA14_9ACTN</name>
<organism evidence="1 2">
    <name type="scientific">Jiangella anatolica</name>
    <dbReference type="NCBI Taxonomy" id="2670374"/>
    <lineage>
        <taxon>Bacteria</taxon>
        <taxon>Bacillati</taxon>
        <taxon>Actinomycetota</taxon>
        <taxon>Actinomycetes</taxon>
        <taxon>Jiangellales</taxon>
        <taxon>Jiangellaceae</taxon>
        <taxon>Jiangella</taxon>
    </lineage>
</organism>
<sequence>MAFSAVGGAWHGEAMITRAQVLAYRAAVGGLSAPGSVLVSGVQDHPTGVTARLATALRRAGPDAAAGVLVHSARAATHLHEPSDLGLLAAALRIDDGADLARQAIGPFGAEIGAAFGASLDSVAAVMREVMADGTPRTKGELSGAASPRVSARLAPWCRGCGVHHVQDALFRYATLQAGLVIEVESPKLFRFVRSPGAAAAPVSPDEARAELVRRFVHAAGPVRPAHLATWLSLTPAAAKRWWALAAGDLADVEVDGRGGFVLAADVPLFEDPPAPDELRLLGPYDPLTELADREFLLPDAGQRRQVWAASANPGIVLWDGEIAGTWRRRRERGRLILTATAFGALPPGWTETESARADADVIRRSFGGEEVRIETTG</sequence>
<reference evidence="1 2" key="1">
    <citation type="submission" date="2018-01" db="EMBL/GenBank/DDBJ databases">
        <title>Draft genome sequence of Jiangella sp. GTF31.</title>
        <authorList>
            <person name="Sahin N."/>
            <person name="Ay H."/>
            <person name="Saygin H."/>
        </authorList>
    </citation>
    <scope>NUCLEOTIDE SEQUENCE [LARGE SCALE GENOMIC DNA]</scope>
    <source>
        <strain evidence="1 2">GTF31</strain>
    </source>
</reference>
<comment type="caution">
    <text evidence="1">The sequence shown here is derived from an EMBL/GenBank/DDBJ whole genome shotgun (WGS) entry which is preliminary data.</text>
</comment>
<evidence type="ECO:0000313" key="1">
    <source>
        <dbReference type="EMBL" id="PZF82962.1"/>
    </source>
</evidence>
<dbReference type="InterPro" id="IPR009351">
    <property type="entry name" value="AlkZ-like"/>
</dbReference>
<dbReference type="AlphaFoldDB" id="A0A2W2BA14"/>
<keyword evidence="2" id="KW-1185">Reference proteome</keyword>
<dbReference type="EMBL" id="POTW01000030">
    <property type="protein sequence ID" value="PZF82962.1"/>
    <property type="molecule type" value="Genomic_DNA"/>
</dbReference>
<protein>
    <recommendedName>
        <fullName evidence="3">Winged helix DNA-binding domain-containing protein</fullName>
    </recommendedName>
</protein>
<dbReference type="PANTHER" id="PTHR38479">
    <property type="entry name" value="LMO0824 PROTEIN"/>
    <property type="match status" value="1"/>
</dbReference>
<dbReference type="PANTHER" id="PTHR38479:SF2">
    <property type="entry name" value="WINGED HELIX DNA-BINDING DOMAIN-CONTAINING PROTEIN"/>
    <property type="match status" value="1"/>
</dbReference>
<evidence type="ECO:0008006" key="3">
    <source>
        <dbReference type="Google" id="ProtNLM"/>
    </source>
</evidence>